<accession>A0A9P6J7A6</accession>
<protein>
    <submittedName>
        <fullName evidence="1">Uncharacterized protein</fullName>
    </submittedName>
</protein>
<reference evidence="1" key="1">
    <citation type="journal article" date="2020" name="Fungal Divers.">
        <title>Resolving the Mortierellaceae phylogeny through synthesis of multi-gene phylogenetics and phylogenomics.</title>
        <authorList>
            <person name="Vandepol N."/>
            <person name="Liber J."/>
            <person name="Desiro A."/>
            <person name="Na H."/>
            <person name="Kennedy M."/>
            <person name="Barry K."/>
            <person name="Grigoriev I.V."/>
            <person name="Miller A.N."/>
            <person name="O'Donnell K."/>
            <person name="Stajich J.E."/>
            <person name="Bonito G."/>
        </authorList>
    </citation>
    <scope>NUCLEOTIDE SEQUENCE</scope>
    <source>
        <strain evidence="1">CK1249</strain>
    </source>
</reference>
<proteinExistence type="predicted"/>
<evidence type="ECO:0000313" key="1">
    <source>
        <dbReference type="EMBL" id="KAF9963841.1"/>
    </source>
</evidence>
<evidence type="ECO:0000313" key="2">
    <source>
        <dbReference type="Proteomes" id="UP000738359"/>
    </source>
</evidence>
<dbReference type="AlphaFoldDB" id="A0A9P6J7A6"/>
<gene>
    <name evidence="1" type="ORF">BGZ70_007155</name>
</gene>
<organism evidence="1 2">
    <name type="scientific">Mortierella alpina</name>
    <name type="common">Oleaginous fungus</name>
    <name type="synonym">Mortierella renispora</name>
    <dbReference type="NCBI Taxonomy" id="64518"/>
    <lineage>
        <taxon>Eukaryota</taxon>
        <taxon>Fungi</taxon>
        <taxon>Fungi incertae sedis</taxon>
        <taxon>Mucoromycota</taxon>
        <taxon>Mortierellomycotina</taxon>
        <taxon>Mortierellomycetes</taxon>
        <taxon>Mortierellales</taxon>
        <taxon>Mortierellaceae</taxon>
        <taxon>Mortierella</taxon>
    </lineage>
</organism>
<dbReference type="Proteomes" id="UP000738359">
    <property type="component" value="Unassembled WGS sequence"/>
</dbReference>
<name>A0A9P6J7A6_MORAP</name>
<dbReference type="OrthoDB" id="2352140at2759"/>
<keyword evidence="2" id="KW-1185">Reference proteome</keyword>
<comment type="caution">
    <text evidence="1">The sequence shown here is derived from an EMBL/GenBank/DDBJ whole genome shotgun (WGS) entry which is preliminary data.</text>
</comment>
<dbReference type="EMBL" id="JAAAHY010000432">
    <property type="protein sequence ID" value="KAF9963841.1"/>
    <property type="molecule type" value="Genomic_DNA"/>
</dbReference>
<sequence>MAPKAPVENIESRLYDVVIGLTTTEVDVDLVETLTFRFTTVDGNSIAPSERIWKDQLKMMCGTTHRPAKWRLCLQLQQTKESDTLVMEMEIRPSYGISSVAANRYLDFHFVELHTSENAGFDQVWKCQDTFSNCYIAGQGPLPMSYSSPKYAFTAPNPRTCEKYLSSFRRPAAGCLEKYFVWDGADYISLWDMEQKSPVSLKLLKDVGRAGYSISDDKSMFAVLSGNLISINEMASGTEIRSTRLQGYSFAEVRFIQDDTQLLVQSSNTCSEFQGEHYGLILDASGLFIVAQILIPGYYVDVQKSLGADDKFYAAHGSRLHRFQLEDLILKPYSQPYIPSCDETCKDDLTALGDLRTTYKARNGLQFTAKWEQDQRSATAAVITMTAGDGLRVTRLLVPFEKHSSDGRVAVFLDKLHRLLVADGDIIMIWALPESEHGDLTLLFLGSRQGEWGTCQHQQLLCRDRTLDLDQPATVQHLLVEPPYSRSDSKYFLAGFERLFNLDVKDQTMKEKLSDMLINISTGGGLVIPGSSTCCLMSEKMNGLIFELVI</sequence>
<dbReference type="SUPFAM" id="SSF82171">
    <property type="entry name" value="DPP6 N-terminal domain-like"/>
    <property type="match status" value="1"/>
</dbReference>